<evidence type="ECO:0000256" key="1">
    <source>
        <dbReference type="ARBA" id="ARBA00001946"/>
    </source>
</evidence>
<dbReference type="GO" id="GO:0005739">
    <property type="term" value="C:mitochondrion"/>
    <property type="evidence" value="ECO:0007669"/>
    <property type="project" value="UniProtKB-SubCell"/>
</dbReference>
<evidence type="ECO:0000256" key="4">
    <source>
        <dbReference type="ARBA" id="ARBA00022527"/>
    </source>
</evidence>
<dbReference type="PROSITE" id="PS50011">
    <property type="entry name" value="PROTEIN_KINASE_DOM"/>
    <property type="match status" value="1"/>
</dbReference>
<comment type="cofactor">
    <cofactor evidence="1">
        <name>Mg(2+)</name>
        <dbReference type="ChEBI" id="CHEBI:18420"/>
    </cofactor>
</comment>
<evidence type="ECO:0000256" key="11">
    <source>
        <dbReference type="ARBA" id="ARBA00022946"/>
    </source>
</evidence>
<keyword evidence="4" id="KW-0723">Serine/threonine-protein kinase</keyword>
<gene>
    <name evidence="17" type="ORF">KC01_LOCUS33589</name>
</gene>
<keyword evidence="11" id="KW-0809">Transit peptide</keyword>
<protein>
    <recommendedName>
        <fullName evidence="3">non-specific serine/threonine protein kinase</fullName>
        <ecNumber evidence="3">2.7.11.1</ecNumber>
    </recommendedName>
</protein>
<proteinExistence type="inferred from homology"/>
<evidence type="ECO:0000313" key="18">
    <source>
        <dbReference type="Proteomes" id="UP001497482"/>
    </source>
</evidence>
<feature type="domain" description="Protein kinase" evidence="16">
    <location>
        <begin position="1"/>
        <end position="96"/>
    </location>
</feature>
<keyword evidence="5" id="KW-0808">Transferase</keyword>
<dbReference type="GO" id="GO:0090141">
    <property type="term" value="P:positive regulation of mitochondrial fission"/>
    <property type="evidence" value="ECO:0007669"/>
    <property type="project" value="TreeGrafter"/>
</dbReference>
<dbReference type="EMBL" id="OZ035827">
    <property type="protein sequence ID" value="CAL1606400.1"/>
    <property type="molecule type" value="Genomic_DNA"/>
</dbReference>
<keyword evidence="18" id="KW-1185">Reference proteome</keyword>
<keyword evidence="12" id="KW-0496">Mitochondrion</keyword>
<evidence type="ECO:0000256" key="8">
    <source>
        <dbReference type="ARBA" id="ARBA00022777"/>
    </source>
</evidence>
<evidence type="ECO:0000256" key="2">
    <source>
        <dbReference type="ARBA" id="ARBA00004173"/>
    </source>
</evidence>
<evidence type="ECO:0000256" key="14">
    <source>
        <dbReference type="ARBA" id="ARBA00047899"/>
    </source>
</evidence>
<dbReference type="GO" id="GO:0005524">
    <property type="term" value="F:ATP binding"/>
    <property type="evidence" value="ECO:0007669"/>
    <property type="project" value="UniProtKB-KW"/>
</dbReference>
<evidence type="ECO:0000256" key="7">
    <source>
        <dbReference type="ARBA" id="ARBA00022741"/>
    </source>
</evidence>
<dbReference type="InterPro" id="IPR000719">
    <property type="entry name" value="Prot_kinase_dom"/>
</dbReference>
<dbReference type="GO" id="GO:0000422">
    <property type="term" value="P:autophagy of mitochondrion"/>
    <property type="evidence" value="ECO:0007669"/>
    <property type="project" value="TreeGrafter"/>
</dbReference>
<evidence type="ECO:0000256" key="13">
    <source>
        <dbReference type="ARBA" id="ARBA00038349"/>
    </source>
</evidence>
<evidence type="ECO:0000256" key="15">
    <source>
        <dbReference type="ARBA" id="ARBA00048679"/>
    </source>
</evidence>
<accession>A0AAV2LZG7</accession>
<keyword evidence="9" id="KW-0067">ATP-binding</keyword>
<dbReference type="Gene3D" id="1.10.510.10">
    <property type="entry name" value="Transferase(Phosphotransferase) domain 1"/>
    <property type="match status" value="1"/>
</dbReference>
<dbReference type="PANTHER" id="PTHR22972:SF7">
    <property type="entry name" value="SERINE_THREONINE-PROTEIN KINASE PINK1, MITOCHONDRIAL"/>
    <property type="match status" value="1"/>
</dbReference>
<comment type="similarity">
    <text evidence="13">Belongs to the protein kinase superfamily.</text>
</comment>
<dbReference type="GO" id="GO:0004674">
    <property type="term" value="F:protein serine/threonine kinase activity"/>
    <property type="evidence" value="ECO:0007669"/>
    <property type="project" value="UniProtKB-KW"/>
</dbReference>
<comment type="subcellular location">
    <subcellularLocation>
        <location evidence="2">Mitochondrion</location>
    </subcellularLocation>
</comment>
<evidence type="ECO:0000256" key="10">
    <source>
        <dbReference type="ARBA" id="ARBA00022842"/>
    </source>
</evidence>
<reference evidence="17 18" key="1">
    <citation type="submission" date="2024-04" db="EMBL/GenBank/DDBJ databases">
        <authorList>
            <person name="Waldvogel A.-M."/>
            <person name="Schoenle A."/>
        </authorList>
    </citation>
    <scope>NUCLEOTIDE SEQUENCE [LARGE SCALE GENOMIC DNA]</scope>
</reference>
<dbReference type="GO" id="GO:0046872">
    <property type="term" value="F:metal ion binding"/>
    <property type="evidence" value="ECO:0007669"/>
    <property type="project" value="UniProtKB-KW"/>
</dbReference>
<dbReference type="GO" id="GO:0042981">
    <property type="term" value="P:regulation of apoptotic process"/>
    <property type="evidence" value="ECO:0007669"/>
    <property type="project" value="TreeGrafter"/>
</dbReference>
<comment type="catalytic activity">
    <reaction evidence="14">
        <text>L-threonyl-[protein] + ATP = O-phospho-L-threonyl-[protein] + ADP + H(+)</text>
        <dbReference type="Rhea" id="RHEA:46608"/>
        <dbReference type="Rhea" id="RHEA-COMP:11060"/>
        <dbReference type="Rhea" id="RHEA-COMP:11605"/>
        <dbReference type="ChEBI" id="CHEBI:15378"/>
        <dbReference type="ChEBI" id="CHEBI:30013"/>
        <dbReference type="ChEBI" id="CHEBI:30616"/>
        <dbReference type="ChEBI" id="CHEBI:61977"/>
        <dbReference type="ChEBI" id="CHEBI:456216"/>
        <dbReference type="EC" id="2.7.11.1"/>
    </reaction>
</comment>
<dbReference type="PANTHER" id="PTHR22972">
    <property type="entry name" value="SERINE/THREONINE PROTEIN KINASE"/>
    <property type="match status" value="1"/>
</dbReference>
<dbReference type="Proteomes" id="UP001497482">
    <property type="component" value="Chromosome 5"/>
</dbReference>
<dbReference type="InterPro" id="IPR051511">
    <property type="entry name" value="MitoQC_Scaffold_Kinases"/>
</dbReference>
<keyword evidence="6" id="KW-0479">Metal-binding</keyword>
<dbReference type="InterPro" id="IPR011009">
    <property type="entry name" value="Kinase-like_dom_sf"/>
</dbReference>
<sequence length="172" mass="18853">MAPEVASAVPGPGVVIDYSKADAWAVGAMAYEICGQPNPFYREVGLESRKYHESDLPALPSTAPGEIQLVTRLLLRRNPQKRPSARVAANMLQLSLWGRRALAEQGSESTRRLVDWLLCQSAVVLLRGCRGPRGSTVEAELQRSFLSNLELEELRTAAGFLLYGQNLCVMSP</sequence>
<evidence type="ECO:0000256" key="5">
    <source>
        <dbReference type="ARBA" id="ARBA00022679"/>
    </source>
</evidence>
<keyword evidence="7" id="KW-0547">Nucleotide-binding</keyword>
<keyword evidence="8" id="KW-0418">Kinase</keyword>
<keyword evidence="10" id="KW-0460">Magnesium</keyword>
<evidence type="ECO:0000256" key="12">
    <source>
        <dbReference type="ARBA" id="ARBA00023128"/>
    </source>
</evidence>
<evidence type="ECO:0000256" key="9">
    <source>
        <dbReference type="ARBA" id="ARBA00022840"/>
    </source>
</evidence>
<evidence type="ECO:0000313" key="17">
    <source>
        <dbReference type="EMBL" id="CAL1606400.1"/>
    </source>
</evidence>
<organism evidence="17 18">
    <name type="scientific">Knipowitschia caucasica</name>
    <name type="common">Caucasian dwarf goby</name>
    <name type="synonym">Pomatoschistus caucasicus</name>
    <dbReference type="NCBI Taxonomy" id="637954"/>
    <lineage>
        <taxon>Eukaryota</taxon>
        <taxon>Metazoa</taxon>
        <taxon>Chordata</taxon>
        <taxon>Craniata</taxon>
        <taxon>Vertebrata</taxon>
        <taxon>Euteleostomi</taxon>
        <taxon>Actinopterygii</taxon>
        <taxon>Neopterygii</taxon>
        <taxon>Teleostei</taxon>
        <taxon>Neoteleostei</taxon>
        <taxon>Acanthomorphata</taxon>
        <taxon>Gobiaria</taxon>
        <taxon>Gobiiformes</taxon>
        <taxon>Gobioidei</taxon>
        <taxon>Gobiidae</taxon>
        <taxon>Gobiinae</taxon>
        <taxon>Knipowitschia</taxon>
    </lineage>
</organism>
<comment type="catalytic activity">
    <reaction evidence="15">
        <text>L-seryl-[protein] + ATP = O-phospho-L-seryl-[protein] + ADP + H(+)</text>
        <dbReference type="Rhea" id="RHEA:17989"/>
        <dbReference type="Rhea" id="RHEA-COMP:9863"/>
        <dbReference type="Rhea" id="RHEA-COMP:11604"/>
        <dbReference type="ChEBI" id="CHEBI:15378"/>
        <dbReference type="ChEBI" id="CHEBI:29999"/>
        <dbReference type="ChEBI" id="CHEBI:30616"/>
        <dbReference type="ChEBI" id="CHEBI:83421"/>
        <dbReference type="ChEBI" id="CHEBI:456216"/>
        <dbReference type="EC" id="2.7.11.1"/>
    </reaction>
</comment>
<evidence type="ECO:0000256" key="3">
    <source>
        <dbReference type="ARBA" id="ARBA00012513"/>
    </source>
</evidence>
<evidence type="ECO:0000259" key="16">
    <source>
        <dbReference type="PROSITE" id="PS50011"/>
    </source>
</evidence>
<evidence type="ECO:0000256" key="6">
    <source>
        <dbReference type="ARBA" id="ARBA00022723"/>
    </source>
</evidence>
<dbReference type="AlphaFoldDB" id="A0AAV2LZG7"/>
<name>A0AAV2LZG7_KNICA</name>
<dbReference type="EC" id="2.7.11.1" evidence="3"/>
<dbReference type="SUPFAM" id="SSF56112">
    <property type="entry name" value="Protein kinase-like (PK-like)"/>
    <property type="match status" value="1"/>
</dbReference>